<dbReference type="InterPro" id="IPR004298">
    <property type="entry name" value="Nicotian_synth"/>
</dbReference>
<dbReference type="GO" id="GO:0030418">
    <property type="term" value="P:nicotianamine biosynthetic process"/>
    <property type="evidence" value="ECO:0007669"/>
    <property type="project" value="InterPro"/>
</dbReference>
<comment type="similarity">
    <text evidence="1">Belongs to the nicotianamine synthase (NAS)-like family.</text>
</comment>
<reference evidence="4" key="1">
    <citation type="submission" date="2021-10" db="EMBL/GenBank/DDBJ databases">
        <title>De novo Genome Assembly of Clathrus columnatus (Basidiomycota, Fungi) Using Illumina and Nanopore Sequence Data.</title>
        <authorList>
            <person name="Ogiso-Tanaka E."/>
            <person name="Itagaki H."/>
            <person name="Hosoya T."/>
            <person name="Hosaka K."/>
        </authorList>
    </citation>
    <scope>NUCLEOTIDE SEQUENCE</scope>
    <source>
        <strain evidence="4">MO-923</strain>
    </source>
</reference>
<dbReference type="AlphaFoldDB" id="A0AAV5A5Z8"/>
<dbReference type="InterPro" id="IPR029063">
    <property type="entry name" value="SAM-dependent_MTases_sf"/>
</dbReference>
<dbReference type="GO" id="GO:0030410">
    <property type="term" value="F:nicotianamine synthase activity"/>
    <property type="evidence" value="ECO:0007669"/>
    <property type="project" value="InterPro"/>
</dbReference>
<dbReference type="CDD" id="cd02440">
    <property type="entry name" value="AdoMet_MTases"/>
    <property type="match status" value="1"/>
</dbReference>
<evidence type="ECO:0000256" key="1">
    <source>
        <dbReference type="ARBA" id="ARBA00007009"/>
    </source>
</evidence>
<sequence>MSCEVSPIVLSQLVDLYYRVLALPSLAPSPKVNQTFSELVSLCLQIKVPSNHLTYHLDEICKKDNNNFNIFSLITRAMEAEGYMERYWAGILATADNLQTAMRLFWYWDNYATLTKYELESLKAAGCSTFRRVAFVGSGPLPLTAILIAQEIKSHVVLYDRDAEANELAIAWVKKLPWGKEQFSFRDADVWDVAPDEFMQYDIVWIAASVGANGKEKSGVIKHVRKGMRPGAFLAIRSVEMGCSLLYPEVQHSELGDVDIVRHDDPPQGVVNSVIVLRV</sequence>
<dbReference type="Gene3D" id="3.40.50.150">
    <property type="entry name" value="Vaccinia Virus protein VP39"/>
    <property type="match status" value="1"/>
</dbReference>
<dbReference type="SUPFAM" id="SSF53335">
    <property type="entry name" value="S-adenosyl-L-methionine-dependent methyltransferases"/>
    <property type="match status" value="1"/>
</dbReference>
<dbReference type="PROSITE" id="PS51142">
    <property type="entry name" value="NAS"/>
    <property type="match status" value="1"/>
</dbReference>
<accession>A0AAV5A5Z8</accession>
<evidence type="ECO:0000256" key="3">
    <source>
        <dbReference type="ARBA" id="ARBA00022691"/>
    </source>
</evidence>
<proteinExistence type="inferred from homology"/>
<evidence type="ECO:0000256" key="2">
    <source>
        <dbReference type="ARBA" id="ARBA00022679"/>
    </source>
</evidence>
<dbReference type="Proteomes" id="UP001050691">
    <property type="component" value="Unassembled WGS sequence"/>
</dbReference>
<gene>
    <name evidence="4" type="ORF">Clacol_003929</name>
</gene>
<keyword evidence="3" id="KW-0949">S-adenosyl-L-methionine</keyword>
<dbReference type="EMBL" id="BPWL01000004">
    <property type="protein sequence ID" value="GJJ09705.1"/>
    <property type="molecule type" value="Genomic_DNA"/>
</dbReference>
<name>A0AAV5A5Z8_9AGAM</name>
<evidence type="ECO:0000313" key="4">
    <source>
        <dbReference type="EMBL" id="GJJ09705.1"/>
    </source>
</evidence>
<keyword evidence="2" id="KW-0808">Transferase</keyword>
<dbReference type="Pfam" id="PF03059">
    <property type="entry name" value="NAS"/>
    <property type="match status" value="1"/>
</dbReference>
<organism evidence="4 5">
    <name type="scientific">Clathrus columnatus</name>
    <dbReference type="NCBI Taxonomy" id="1419009"/>
    <lineage>
        <taxon>Eukaryota</taxon>
        <taxon>Fungi</taxon>
        <taxon>Dikarya</taxon>
        <taxon>Basidiomycota</taxon>
        <taxon>Agaricomycotina</taxon>
        <taxon>Agaricomycetes</taxon>
        <taxon>Phallomycetidae</taxon>
        <taxon>Phallales</taxon>
        <taxon>Clathraceae</taxon>
        <taxon>Clathrus</taxon>
    </lineage>
</organism>
<dbReference type="PANTHER" id="PTHR32266:SF12">
    <property type="entry name" value="NICOTIANAMINE SYNTHASE 3"/>
    <property type="match status" value="1"/>
</dbReference>
<dbReference type="PANTHER" id="PTHR32266">
    <property type="entry name" value="NICOTIANAMINE SYNTHASE 3"/>
    <property type="match status" value="1"/>
</dbReference>
<comment type="caution">
    <text evidence="4">The sequence shown here is derived from an EMBL/GenBank/DDBJ whole genome shotgun (WGS) entry which is preliminary data.</text>
</comment>
<evidence type="ECO:0008006" key="6">
    <source>
        <dbReference type="Google" id="ProtNLM"/>
    </source>
</evidence>
<protein>
    <recommendedName>
        <fullName evidence="6">Nicotianamine synthase</fullName>
    </recommendedName>
</protein>
<keyword evidence="5" id="KW-1185">Reference proteome</keyword>
<evidence type="ECO:0000313" key="5">
    <source>
        <dbReference type="Proteomes" id="UP001050691"/>
    </source>
</evidence>